<feature type="domain" description="Solute-binding protein family 3/N-terminal" evidence="3">
    <location>
        <begin position="37"/>
        <end position="263"/>
    </location>
</feature>
<evidence type="ECO:0000313" key="5">
    <source>
        <dbReference type="EMBL" id="QRF68658.1"/>
    </source>
</evidence>
<feature type="signal peptide" evidence="2">
    <location>
        <begin position="1"/>
        <end position="26"/>
    </location>
</feature>
<dbReference type="SUPFAM" id="SSF53850">
    <property type="entry name" value="Periplasmic binding protein-like II"/>
    <property type="match status" value="1"/>
</dbReference>
<dbReference type="Gene3D" id="3.40.190.10">
    <property type="entry name" value="Periplasmic binding protein-like II"/>
    <property type="match status" value="2"/>
</dbReference>
<gene>
    <name evidence="5" type="ORF">GQA70_19960</name>
</gene>
<evidence type="ECO:0000259" key="3">
    <source>
        <dbReference type="SMART" id="SM00062"/>
    </source>
</evidence>
<geneLocation type="plasmid" evidence="5 6">
    <name>p-SCP1</name>
</geneLocation>
<dbReference type="EMBL" id="CP047167">
    <property type="protein sequence ID" value="QRF68658.1"/>
    <property type="molecule type" value="Genomic_DNA"/>
</dbReference>
<dbReference type="PANTHER" id="PTHR35936:SF19">
    <property type="entry name" value="AMINO-ACID-BINDING PROTEIN YXEM-RELATED"/>
    <property type="match status" value="1"/>
</dbReference>
<name>A0ABX7FDK0_9RHOB</name>
<accession>A0ABX7FDK0</accession>
<dbReference type="InterPro" id="IPR001320">
    <property type="entry name" value="Iontro_rcpt_C"/>
</dbReference>
<proteinExistence type="predicted"/>
<evidence type="ECO:0000256" key="1">
    <source>
        <dbReference type="ARBA" id="ARBA00022729"/>
    </source>
</evidence>
<dbReference type="InterPro" id="IPR001638">
    <property type="entry name" value="Solute-binding_3/MltF_N"/>
</dbReference>
<dbReference type="SMART" id="SM00062">
    <property type="entry name" value="PBPb"/>
    <property type="match status" value="1"/>
</dbReference>
<dbReference type="PANTHER" id="PTHR35936">
    <property type="entry name" value="MEMBRANE-BOUND LYTIC MUREIN TRANSGLYCOSYLASE F"/>
    <property type="match status" value="1"/>
</dbReference>
<feature type="domain" description="Ionotropic glutamate receptor C-terminal" evidence="4">
    <location>
        <begin position="37"/>
        <end position="262"/>
    </location>
</feature>
<dbReference type="SMART" id="SM00079">
    <property type="entry name" value="PBPe"/>
    <property type="match status" value="1"/>
</dbReference>
<evidence type="ECO:0000313" key="6">
    <source>
        <dbReference type="Proteomes" id="UP000596387"/>
    </source>
</evidence>
<evidence type="ECO:0000256" key="2">
    <source>
        <dbReference type="SAM" id="SignalP"/>
    </source>
</evidence>
<protein>
    <submittedName>
        <fullName evidence="5">Transporter substrate-binding domain-containing protein</fullName>
    </submittedName>
</protein>
<organism evidence="5 6">
    <name type="scientific">Ponticoccus alexandrii</name>
    <dbReference type="NCBI Taxonomy" id="1943633"/>
    <lineage>
        <taxon>Bacteria</taxon>
        <taxon>Pseudomonadati</taxon>
        <taxon>Pseudomonadota</taxon>
        <taxon>Alphaproteobacteria</taxon>
        <taxon>Rhodobacterales</taxon>
        <taxon>Roseobacteraceae</taxon>
        <taxon>Ponticoccus</taxon>
    </lineage>
</organism>
<keyword evidence="5" id="KW-0614">Plasmid</keyword>
<keyword evidence="6" id="KW-1185">Reference proteome</keyword>
<feature type="chain" id="PRO_5045933884" evidence="2">
    <location>
        <begin position="27"/>
        <end position="274"/>
    </location>
</feature>
<dbReference type="RefSeq" id="WP_023851597.1">
    <property type="nucleotide sequence ID" value="NZ_CP047167.1"/>
</dbReference>
<dbReference type="Pfam" id="PF00497">
    <property type="entry name" value="SBP_bac_3"/>
    <property type="match status" value="1"/>
</dbReference>
<keyword evidence="1 2" id="KW-0732">Signal</keyword>
<sequence length="274" mass="29227">MKAIITAATLALTAAVSLSQATPAQADLLADIRERGTITAATEMHYAPFDMLKDGEYQGIGRDLFDAVAKELGVQVEYMDLPWSSVLPGLEAGKFDIVNAPVTMTAERMSRYSFTLPIGNATVALAKRAGNDDISAPEDIAGMAVGSQKGSAQLEQLKAFAAGLPEAVTIREYVNIDEALADLAAGRIQAVANSMPLMGYAAVQRPEMFTLVEPPFGDPKYFGWVARGGDEAASLIEAINAALLKLHEDGTIEEINRKWLGSNPELPTTMPEVN</sequence>
<evidence type="ECO:0000259" key="4">
    <source>
        <dbReference type="SMART" id="SM00079"/>
    </source>
</evidence>
<dbReference type="Proteomes" id="UP000596387">
    <property type="component" value="Plasmid p-SCP1"/>
</dbReference>
<reference evidence="5 6" key="1">
    <citation type="submission" date="2019-12" db="EMBL/GenBank/DDBJ databases">
        <title>Complete Genome Sequence of a Quorum-Sensing Bacterium,Rhodobacteraceae bacterium C31, Isolated from a marine microalgae symbiotic bacteria.</title>
        <authorList>
            <person name="Zhang Y."/>
        </authorList>
    </citation>
    <scope>NUCLEOTIDE SEQUENCE [LARGE SCALE GENOMIC DNA]</scope>
    <source>
        <strain evidence="5 6">C31</strain>
        <plasmid evidence="5 6">p-SCP1</plasmid>
    </source>
</reference>